<evidence type="ECO:0000259" key="2">
    <source>
        <dbReference type="Pfam" id="PF00024"/>
    </source>
</evidence>
<reference evidence="4" key="1">
    <citation type="submission" date="2025-08" db="UniProtKB">
        <authorList>
            <consortium name="RefSeq"/>
        </authorList>
    </citation>
    <scope>IDENTIFICATION</scope>
    <source>
        <tissue evidence="4">Whole sample</tissue>
    </source>
</reference>
<evidence type="ECO:0000313" key="3">
    <source>
        <dbReference type="Proteomes" id="UP000694844"/>
    </source>
</evidence>
<dbReference type="RefSeq" id="XP_022295090.1">
    <property type="nucleotide sequence ID" value="XM_022439382.1"/>
</dbReference>
<evidence type="ECO:0000256" key="1">
    <source>
        <dbReference type="SAM" id="SignalP"/>
    </source>
</evidence>
<protein>
    <submittedName>
        <fullName evidence="4">Uncharacterized protein LOC111105214</fullName>
    </submittedName>
</protein>
<sequence>MLIKVFTHKPCLLLKMGLVWNFSCKRYVLASLLCLAVSVPATPPSACYNWNVFQDGRLDGRTLRSLNTGPFTCMRECLLRKTCQSINYCHPTQECHLNYEITSPNNSLRKENNIFPFKYLEKSNMSHLLDVFPCNDSVCGDGERCTVLYNQSVTCGTTECQPVPPEGWVLVKATPKSSPMAVGSWVVYKCSANESVRVERYCQQSGRWKDHPKIPEPCVIQNV</sequence>
<keyword evidence="3" id="KW-1185">Reference proteome</keyword>
<dbReference type="GeneID" id="111105214"/>
<accession>A0A8B8AV74</accession>
<dbReference type="AlphaFoldDB" id="A0A8B8AV74"/>
<gene>
    <name evidence="4" type="primary">LOC111105214</name>
</gene>
<feature type="signal peptide" evidence="1">
    <location>
        <begin position="1"/>
        <end position="30"/>
    </location>
</feature>
<keyword evidence="1" id="KW-0732">Signal</keyword>
<name>A0A8B8AV74_CRAVI</name>
<proteinExistence type="predicted"/>
<organism evidence="3 4">
    <name type="scientific">Crassostrea virginica</name>
    <name type="common">Eastern oyster</name>
    <dbReference type="NCBI Taxonomy" id="6565"/>
    <lineage>
        <taxon>Eukaryota</taxon>
        <taxon>Metazoa</taxon>
        <taxon>Spiralia</taxon>
        <taxon>Lophotrochozoa</taxon>
        <taxon>Mollusca</taxon>
        <taxon>Bivalvia</taxon>
        <taxon>Autobranchia</taxon>
        <taxon>Pteriomorphia</taxon>
        <taxon>Ostreida</taxon>
        <taxon>Ostreoidea</taxon>
        <taxon>Ostreidae</taxon>
        <taxon>Crassostrea</taxon>
    </lineage>
</organism>
<dbReference type="InterPro" id="IPR003609">
    <property type="entry name" value="Pan_app"/>
</dbReference>
<dbReference type="Pfam" id="PF00024">
    <property type="entry name" value="PAN_1"/>
    <property type="match status" value="1"/>
</dbReference>
<feature type="domain" description="Apple" evidence="2">
    <location>
        <begin position="50"/>
        <end position="113"/>
    </location>
</feature>
<evidence type="ECO:0000313" key="4">
    <source>
        <dbReference type="RefSeq" id="XP_022295090.1"/>
    </source>
</evidence>
<feature type="chain" id="PRO_5034025267" evidence="1">
    <location>
        <begin position="31"/>
        <end position="223"/>
    </location>
</feature>
<dbReference type="OrthoDB" id="6152651at2759"/>
<dbReference type="Gene3D" id="3.50.4.10">
    <property type="entry name" value="Hepatocyte Growth Factor"/>
    <property type="match status" value="1"/>
</dbReference>
<dbReference type="KEGG" id="cvn:111105214"/>
<dbReference type="Proteomes" id="UP000694844">
    <property type="component" value="Chromosome 7"/>
</dbReference>